<keyword evidence="3" id="KW-1185">Reference proteome</keyword>
<name>A0A0R3VSP6_TAEAS</name>
<dbReference type="EMBL" id="UYRS01000021">
    <property type="protein sequence ID" value="VDK20443.1"/>
    <property type="molecule type" value="Genomic_DNA"/>
</dbReference>
<dbReference type="AlphaFoldDB" id="A0A0R3VSP6"/>
<evidence type="ECO:0000256" key="1">
    <source>
        <dbReference type="SAM" id="MobiDB-lite"/>
    </source>
</evidence>
<organism evidence="4">
    <name type="scientific">Taenia asiatica</name>
    <name type="common">Asian tapeworm</name>
    <dbReference type="NCBI Taxonomy" id="60517"/>
    <lineage>
        <taxon>Eukaryota</taxon>
        <taxon>Metazoa</taxon>
        <taxon>Spiralia</taxon>
        <taxon>Lophotrochozoa</taxon>
        <taxon>Platyhelminthes</taxon>
        <taxon>Cestoda</taxon>
        <taxon>Eucestoda</taxon>
        <taxon>Cyclophyllidea</taxon>
        <taxon>Taeniidae</taxon>
        <taxon>Taenia</taxon>
    </lineage>
</organism>
<protein>
    <submittedName>
        <fullName evidence="4">Secreted protein</fullName>
    </submittedName>
</protein>
<proteinExistence type="predicted"/>
<sequence length="144" mass="15594">MSPACGVVRKIHAMQYLLWTLLTSKLPPPFFGHCARLPPSKGHLMTICLKHLAAIGGRARSRRSVLGWSPIYTATANPAAVAAVSVVAARTPHRWQPRTGTQKRPLADHSQPTMPYVRCPRPLRRPGITSVASCAAVSLPCRSA</sequence>
<dbReference type="WBParaSite" id="TASK_0000020001-mRNA-1">
    <property type="protein sequence ID" value="TASK_0000020001-mRNA-1"/>
    <property type="gene ID" value="TASK_0000020001"/>
</dbReference>
<evidence type="ECO:0000313" key="4">
    <source>
        <dbReference type="WBParaSite" id="TASK_0000020001-mRNA-1"/>
    </source>
</evidence>
<evidence type="ECO:0000313" key="3">
    <source>
        <dbReference type="Proteomes" id="UP000282613"/>
    </source>
</evidence>
<dbReference type="Proteomes" id="UP000282613">
    <property type="component" value="Unassembled WGS sequence"/>
</dbReference>
<accession>A0A0R3VSP6</accession>
<gene>
    <name evidence="2" type="ORF">TASK_LOCUS201</name>
</gene>
<reference evidence="2 3" key="2">
    <citation type="submission" date="2018-11" db="EMBL/GenBank/DDBJ databases">
        <authorList>
            <consortium name="Pathogen Informatics"/>
        </authorList>
    </citation>
    <scope>NUCLEOTIDE SEQUENCE [LARGE SCALE GENOMIC DNA]</scope>
</reference>
<reference evidence="4" key="1">
    <citation type="submission" date="2017-02" db="UniProtKB">
        <authorList>
            <consortium name="WormBaseParasite"/>
        </authorList>
    </citation>
    <scope>IDENTIFICATION</scope>
</reference>
<feature type="region of interest" description="Disordered" evidence="1">
    <location>
        <begin position="95"/>
        <end position="114"/>
    </location>
</feature>
<evidence type="ECO:0000313" key="2">
    <source>
        <dbReference type="EMBL" id="VDK20443.1"/>
    </source>
</evidence>